<protein>
    <submittedName>
        <fullName evidence="2">DUF4197 family protein</fullName>
    </submittedName>
</protein>
<reference evidence="2 3" key="1">
    <citation type="submission" date="2019-12" db="EMBL/GenBank/DDBJ databases">
        <title>Mucilaginibacter sp. HME9299 genome sequencing and assembly.</title>
        <authorList>
            <person name="Kang H."/>
            <person name="Kim H."/>
            <person name="Joh K."/>
        </authorList>
    </citation>
    <scope>NUCLEOTIDE SEQUENCE [LARGE SCALE GENOMIC DNA]</scope>
    <source>
        <strain evidence="2 3">HME9299</strain>
    </source>
</reference>
<sequence length="250" mass="27021">MKPILLLPALVLTLATTTSCDTLHTAVANSGGTIYSPTQNSVPSTLEMISGLKQALEQGTNKSVSQLSSANGFFGNAAIKLLLPPEAQKAESALRKLGFNKLCDDAILSLNRAAEDAAGKAAPIFVSAIKQLTVQDVTNILLGGQKDAATNFFKRTTTTQLTEQFKPVINKSLSNVGATKYYGALVTQYNKIPLVFNKLNPNLDDYVTQKAIDGLFYRIAQEELNIRTNFSSRSTPLLQKVFGYVQKKTS</sequence>
<evidence type="ECO:0000313" key="2">
    <source>
        <dbReference type="EMBL" id="MVN90413.1"/>
    </source>
</evidence>
<accession>A0A6I4IPQ3</accession>
<organism evidence="2 3">
    <name type="scientific">Mucilaginibacter aquatilis</name>
    <dbReference type="NCBI Taxonomy" id="1517760"/>
    <lineage>
        <taxon>Bacteria</taxon>
        <taxon>Pseudomonadati</taxon>
        <taxon>Bacteroidota</taxon>
        <taxon>Sphingobacteriia</taxon>
        <taxon>Sphingobacteriales</taxon>
        <taxon>Sphingobacteriaceae</taxon>
        <taxon>Mucilaginibacter</taxon>
    </lineage>
</organism>
<dbReference type="RefSeq" id="WP_157540204.1">
    <property type="nucleotide sequence ID" value="NZ_WQLA01000002.1"/>
</dbReference>
<proteinExistence type="predicted"/>
<feature type="signal peptide" evidence="1">
    <location>
        <begin position="1"/>
        <end position="20"/>
    </location>
</feature>
<evidence type="ECO:0000256" key="1">
    <source>
        <dbReference type="SAM" id="SignalP"/>
    </source>
</evidence>
<dbReference type="Pfam" id="PF13852">
    <property type="entry name" value="DUF4197"/>
    <property type="match status" value="1"/>
</dbReference>
<keyword evidence="3" id="KW-1185">Reference proteome</keyword>
<dbReference type="EMBL" id="WQLA01000002">
    <property type="protein sequence ID" value="MVN90413.1"/>
    <property type="molecule type" value="Genomic_DNA"/>
</dbReference>
<feature type="chain" id="PRO_5026096337" evidence="1">
    <location>
        <begin position="21"/>
        <end position="250"/>
    </location>
</feature>
<dbReference type="AlphaFoldDB" id="A0A6I4IPQ3"/>
<gene>
    <name evidence="2" type="ORF">GO816_04670</name>
</gene>
<name>A0A6I4IPQ3_9SPHI</name>
<keyword evidence="1" id="KW-0732">Signal</keyword>
<evidence type="ECO:0000313" key="3">
    <source>
        <dbReference type="Proteomes" id="UP000434850"/>
    </source>
</evidence>
<dbReference type="PROSITE" id="PS51257">
    <property type="entry name" value="PROKAR_LIPOPROTEIN"/>
    <property type="match status" value="1"/>
</dbReference>
<dbReference type="Proteomes" id="UP000434850">
    <property type="component" value="Unassembled WGS sequence"/>
</dbReference>
<dbReference type="OrthoDB" id="5292580at2"/>
<dbReference type="InterPro" id="IPR025245">
    <property type="entry name" value="DUF4197"/>
</dbReference>
<comment type="caution">
    <text evidence="2">The sequence shown here is derived from an EMBL/GenBank/DDBJ whole genome shotgun (WGS) entry which is preliminary data.</text>
</comment>